<keyword evidence="1" id="KW-0812">Transmembrane</keyword>
<evidence type="ECO:0008006" key="4">
    <source>
        <dbReference type="Google" id="ProtNLM"/>
    </source>
</evidence>
<dbReference type="AlphaFoldDB" id="A0A1G2FZ91"/>
<protein>
    <recommendedName>
        <fullName evidence="4">Fimbrial assembly protein</fullName>
    </recommendedName>
</protein>
<organism evidence="2 3">
    <name type="scientific">Candidatus Ryanbacteria bacterium RIFCSPHIGHO2_01_45_13</name>
    <dbReference type="NCBI Taxonomy" id="1802112"/>
    <lineage>
        <taxon>Bacteria</taxon>
        <taxon>Candidatus Ryaniibacteriota</taxon>
    </lineage>
</organism>
<evidence type="ECO:0000313" key="3">
    <source>
        <dbReference type="Proteomes" id="UP000176700"/>
    </source>
</evidence>
<keyword evidence="1" id="KW-0472">Membrane</keyword>
<comment type="caution">
    <text evidence="2">The sequence shown here is derived from an EMBL/GenBank/DDBJ whole genome shotgun (WGS) entry which is preliminary data.</text>
</comment>
<reference evidence="2 3" key="1">
    <citation type="journal article" date="2016" name="Nat. Commun.">
        <title>Thousands of microbial genomes shed light on interconnected biogeochemical processes in an aquifer system.</title>
        <authorList>
            <person name="Anantharaman K."/>
            <person name="Brown C.T."/>
            <person name="Hug L.A."/>
            <person name="Sharon I."/>
            <person name="Castelle C.J."/>
            <person name="Probst A.J."/>
            <person name="Thomas B.C."/>
            <person name="Singh A."/>
            <person name="Wilkins M.J."/>
            <person name="Karaoz U."/>
            <person name="Brodie E.L."/>
            <person name="Williams K.H."/>
            <person name="Hubbard S.S."/>
            <person name="Banfield J.F."/>
        </authorList>
    </citation>
    <scope>NUCLEOTIDE SEQUENCE [LARGE SCALE GENOMIC DNA]</scope>
</reference>
<evidence type="ECO:0000313" key="2">
    <source>
        <dbReference type="EMBL" id="OGZ43393.1"/>
    </source>
</evidence>
<name>A0A1G2FZ91_9BACT</name>
<sequence>MAMNLLPDSYKKTLFFERARRFTRFAGSLLTLVVITGVVLLLPSYFFLYFQEAELARAVAAVERGERLVEIKELKNRLARSNELMERLDRFQKKQIPIVAIFEDIINRTPPGIVYTSINYSKSQNLIAINGKAPRPVDIIALDAALEKSEFVQSSVYPLTSLLGDRDIAFTLNITVQY</sequence>
<accession>A0A1G2FZ91</accession>
<gene>
    <name evidence="2" type="ORF">A2W41_03975</name>
</gene>
<dbReference type="Proteomes" id="UP000176700">
    <property type="component" value="Unassembled WGS sequence"/>
</dbReference>
<keyword evidence="1" id="KW-1133">Transmembrane helix</keyword>
<dbReference type="EMBL" id="MHNI01000007">
    <property type="protein sequence ID" value="OGZ43393.1"/>
    <property type="molecule type" value="Genomic_DNA"/>
</dbReference>
<evidence type="ECO:0000256" key="1">
    <source>
        <dbReference type="SAM" id="Phobius"/>
    </source>
</evidence>
<feature type="transmembrane region" description="Helical" evidence="1">
    <location>
        <begin position="25"/>
        <end position="48"/>
    </location>
</feature>
<proteinExistence type="predicted"/>